<dbReference type="GO" id="GO:0005739">
    <property type="term" value="C:mitochondrion"/>
    <property type="evidence" value="ECO:0007669"/>
    <property type="project" value="TreeGrafter"/>
</dbReference>
<dbReference type="AlphaFoldDB" id="A0AAD4CXR7"/>
<dbReference type="Gene3D" id="3.90.1200.10">
    <property type="match status" value="1"/>
</dbReference>
<reference evidence="2" key="2">
    <citation type="submission" date="2020-02" db="EMBL/GenBank/DDBJ databases">
        <authorList>
            <person name="Gilchrist C.L.M."/>
            <person name="Chooi Y.-H."/>
        </authorList>
    </citation>
    <scope>NUCLEOTIDE SEQUENCE</scope>
    <source>
        <strain evidence="2">MST-FP2251</strain>
    </source>
</reference>
<protein>
    <submittedName>
        <fullName evidence="2">Phosphotransferase enzyme</fullName>
    </submittedName>
</protein>
<sequence length="585" mass="66545">MMNLGARHSPRLELQQLNSYTANLLQPWTPRFSLPLFRPYLPNAAGRNFWETLAVRTKTTYKGKMTSHDPLVEQLFRYTSGRWLWDEEQQVQDRYKAFNVPQLQNLAAQATGSNGCDSITKLAEGGFNKVFRLNMNDGKTILARIPNPNAGPSFYTTASEVATMEFARDVLQIPVPRILGWSASPDNPVGSEYIFMEEATGTQLAIQWDGLNPDAKLAIMREVVAIETKLLSVSFSHYGSIYFASDAVDGAVPAQITSVAPSELKELVSKKYTIGPTVVRDFWKKERSVMNISRGPWSIPEEYASSIGWRELEWIKAYAVPKAADDSILVSTAQNNPQEHLRLLEKYLSIVPCLMDVDPLLSQPTLWHGDLHSSNFFVEKNIVTAVIDWQGSWAGPLFLQAEPSPLVDYQGSVLLKRPDNFDRLDPEKQVQIKRQIFKSTLFQLYLMETEKCNPLLAKAFHLDHGKTRRLAFELAGNTWDDEIVSFRESLINVERHWKELCHQGDCPYHFTEEELKSHAADADGWNEVQDFFDSIDGLVKRDGWTHPETFDAAFNFFSHLRKLGLKGMKGEERDVFDKQTSWAKD</sequence>
<accession>A0AAD4CXR7</accession>
<evidence type="ECO:0000313" key="3">
    <source>
        <dbReference type="Proteomes" id="UP001194746"/>
    </source>
</evidence>
<dbReference type="Proteomes" id="UP001194746">
    <property type="component" value="Unassembled WGS sequence"/>
</dbReference>
<evidence type="ECO:0000259" key="1">
    <source>
        <dbReference type="Pfam" id="PF01636"/>
    </source>
</evidence>
<dbReference type="InterPro" id="IPR011009">
    <property type="entry name" value="Kinase-like_dom_sf"/>
</dbReference>
<keyword evidence="3" id="KW-1185">Reference proteome</keyword>
<comment type="caution">
    <text evidence="2">The sequence shown here is derived from an EMBL/GenBank/DDBJ whole genome shotgun (WGS) entry which is preliminary data.</text>
</comment>
<organism evidence="2 3">
    <name type="scientific">Aspergillus nanangensis</name>
    <dbReference type="NCBI Taxonomy" id="2582783"/>
    <lineage>
        <taxon>Eukaryota</taxon>
        <taxon>Fungi</taxon>
        <taxon>Dikarya</taxon>
        <taxon>Ascomycota</taxon>
        <taxon>Pezizomycotina</taxon>
        <taxon>Eurotiomycetes</taxon>
        <taxon>Eurotiomycetidae</taxon>
        <taxon>Eurotiales</taxon>
        <taxon>Aspergillaceae</taxon>
        <taxon>Aspergillus</taxon>
        <taxon>Aspergillus subgen. Circumdati</taxon>
    </lineage>
</organism>
<reference evidence="2" key="1">
    <citation type="journal article" date="2019" name="Beilstein J. Org. Chem.">
        <title>Nanangenines: drimane sesquiterpenoids as the dominant metabolite cohort of a novel Australian fungus, Aspergillus nanangensis.</title>
        <authorList>
            <person name="Lacey H.J."/>
            <person name="Gilchrist C.L.M."/>
            <person name="Crombie A."/>
            <person name="Kalaitzis J.A."/>
            <person name="Vuong D."/>
            <person name="Rutledge P.J."/>
            <person name="Turner P."/>
            <person name="Pitt J.I."/>
            <person name="Lacey E."/>
            <person name="Chooi Y.H."/>
            <person name="Piggott A.M."/>
        </authorList>
    </citation>
    <scope>NUCLEOTIDE SEQUENCE</scope>
    <source>
        <strain evidence="2">MST-FP2251</strain>
    </source>
</reference>
<gene>
    <name evidence="2" type="primary">AIM9_2</name>
    <name evidence="2" type="ORF">FE257_007914</name>
</gene>
<dbReference type="PANTHER" id="PTHR36091">
    <property type="entry name" value="ALTERED INHERITANCE OF MITOCHONDRIA PROTEIN 9, MITOCHONDRIAL"/>
    <property type="match status" value="1"/>
</dbReference>
<dbReference type="EMBL" id="VCAU01000004">
    <property type="protein sequence ID" value="KAF9894411.1"/>
    <property type="molecule type" value="Genomic_DNA"/>
</dbReference>
<dbReference type="PANTHER" id="PTHR36091:SF2">
    <property type="entry name" value="AMINOGLYCOSIDE PHOSPHOTRANSFERASE DOMAIN-CONTAINING PROTEIN"/>
    <property type="match status" value="1"/>
</dbReference>
<dbReference type="InterPro" id="IPR051035">
    <property type="entry name" value="Mito_inheritance_9"/>
</dbReference>
<feature type="domain" description="Aminoglycoside phosphotransferase" evidence="1">
    <location>
        <begin position="119"/>
        <end position="396"/>
    </location>
</feature>
<dbReference type="SUPFAM" id="SSF56112">
    <property type="entry name" value="Protein kinase-like (PK-like)"/>
    <property type="match status" value="1"/>
</dbReference>
<dbReference type="InterPro" id="IPR002575">
    <property type="entry name" value="Aminoglycoside_PTrfase"/>
</dbReference>
<name>A0AAD4CXR7_ASPNN</name>
<evidence type="ECO:0000313" key="2">
    <source>
        <dbReference type="EMBL" id="KAF9894411.1"/>
    </source>
</evidence>
<proteinExistence type="predicted"/>
<dbReference type="Pfam" id="PF01636">
    <property type="entry name" value="APH"/>
    <property type="match status" value="1"/>
</dbReference>